<reference evidence="1 2" key="1">
    <citation type="submission" date="2020-08" db="EMBL/GenBank/DDBJ databases">
        <title>Genomic Encyclopedia of Type Strains, Phase IV (KMG-IV): sequencing the most valuable type-strain genomes for metagenomic binning, comparative biology and taxonomic classification.</title>
        <authorList>
            <person name="Goeker M."/>
        </authorList>
    </citation>
    <scope>NUCLEOTIDE SEQUENCE [LARGE SCALE GENOMIC DNA]</scope>
    <source>
        <strain evidence="1 2">DSM 5391</strain>
    </source>
</reference>
<evidence type="ECO:0000313" key="2">
    <source>
        <dbReference type="Proteomes" id="UP000531594"/>
    </source>
</evidence>
<proteinExistence type="predicted"/>
<sequence>MPRVCEICGRREELDEEEDKLEMEILDVCPECTNDRLQ</sequence>
<gene>
    <name evidence="1" type="ORF">HNR53_001078</name>
</gene>
<dbReference type="AlphaFoldDB" id="A0A7X0HRS8"/>
<keyword evidence="2" id="KW-1185">Reference proteome</keyword>
<dbReference type="EMBL" id="JACHGK010000002">
    <property type="protein sequence ID" value="MBB6444470.1"/>
    <property type="molecule type" value="Genomic_DNA"/>
</dbReference>
<protein>
    <submittedName>
        <fullName evidence="1">Ribosome-binding protein aMBF1 (Putative translation factor)</fullName>
    </submittedName>
</protein>
<organism evidence="1 2">
    <name type="scientific">Bacillus benzoevorans</name>
    <dbReference type="NCBI Taxonomy" id="1456"/>
    <lineage>
        <taxon>Bacteria</taxon>
        <taxon>Bacillati</taxon>
        <taxon>Bacillota</taxon>
        <taxon>Bacilli</taxon>
        <taxon>Bacillales</taxon>
        <taxon>Bacillaceae</taxon>
        <taxon>Bacillus</taxon>
    </lineage>
</organism>
<dbReference type="Proteomes" id="UP000531594">
    <property type="component" value="Unassembled WGS sequence"/>
</dbReference>
<name>A0A7X0HRS8_9BACI</name>
<comment type="caution">
    <text evidence="1">The sequence shown here is derived from an EMBL/GenBank/DDBJ whole genome shotgun (WGS) entry which is preliminary data.</text>
</comment>
<accession>A0A7X0HRS8</accession>
<evidence type="ECO:0000313" key="1">
    <source>
        <dbReference type="EMBL" id="MBB6444470.1"/>
    </source>
</evidence>